<gene>
    <name evidence="2" type="ORF">J2S74_003965</name>
</gene>
<dbReference type="Pfam" id="PF13619">
    <property type="entry name" value="KTSC"/>
    <property type="match status" value="1"/>
</dbReference>
<feature type="domain" description="KTSC" evidence="1">
    <location>
        <begin position="11"/>
        <end position="64"/>
    </location>
</feature>
<organism evidence="2 3">
    <name type="scientific">Evansella vedderi</name>
    <dbReference type="NCBI Taxonomy" id="38282"/>
    <lineage>
        <taxon>Bacteria</taxon>
        <taxon>Bacillati</taxon>
        <taxon>Bacillota</taxon>
        <taxon>Bacilli</taxon>
        <taxon>Bacillales</taxon>
        <taxon>Bacillaceae</taxon>
        <taxon>Evansella</taxon>
    </lineage>
</organism>
<name>A0ABT9ZZ75_9BACI</name>
<evidence type="ECO:0000313" key="3">
    <source>
        <dbReference type="Proteomes" id="UP001230005"/>
    </source>
</evidence>
<proteinExistence type="predicted"/>
<accession>A0ABT9ZZ75</accession>
<reference evidence="2 3" key="1">
    <citation type="submission" date="2023-07" db="EMBL/GenBank/DDBJ databases">
        <title>Genomic Encyclopedia of Type Strains, Phase IV (KMG-IV): sequencing the most valuable type-strain genomes for metagenomic binning, comparative biology and taxonomic classification.</title>
        <authorList>
            <person name="Goeker M."/>
        </authorList>
    </citation>
    <scope>NUCLEOTIDE SEQUENCE [LARGE SCALE GENOMIC DNA]</scope>
    <source>
        <strain evidence="2 3">DSM 9768</strain>
    </source>
</reference>
<dbReference type="RefSeq" id="WP_307328830.1">
    <property type="nucleotide sequence ID" value="NZ_JAUSUG010000017.1"/>
</dbReference>
<dbReference type="InterPro" id="IPR025309">
    <property type="entry name" value="KTSC_dom"/>
</dbReference>
<evidence type="ECO:0000259" key="1">
    <source>
        <dbReference type="Pfam" id="PF13619"/>
    </source>
</evidence>
<sequence length="70" mass="8486">MEKVEVNQGDLQYMEYDELSRELHVHFKNGDYVIYYEVFKLDYVGLLSSNDYNGFFKERIEPRFPSKTIH</sequence>
<protein>
    <recommendedName>
        <fullName evidence="1">KTSC domain-containing protein</fullName>
    </recommendedName>
</protein>
<keyword evidence="3" id="KW-1185">Reference proteome</keyword>
<evidence type="ECO:0000313" key="2">
    <source>
        <dbReference type="EMBL" id="MDQ0256545.1"/>
    </source>
</evidence>
<comment type="caution">
    <text evidence="2">The sequence shown here is derived from an EMBL/GenBank/DDBJ whole genome shotgun (WGS) entry which is preliminary data.</text>
</comment>
<dbReference type="EMBL" id="JAUSUG010000017">
    <property type="protein sequence ID" value="MDQ0256545.1"/>
    <property type="molecule type" value="Genomic_DNA"/>
</dbReference>
<dbReference type="Proteomes" id="UP001230005">
    <property type="component" value="Unassembled WGS sequence"/>
</dbReference>